<evidence type="ECO:0000256" key="3">
    <source>
        <dbReference type="ARBA" id="ARBA00023235"/>
    </source>
</evidence>
<keyword evidence="4 5" id="KW-0119">Carbohydrate metabolism</keyword>
<dbReference type="GO" id="GO:0030246">
    <property type="term" value="F:carbohydrate binding"/>
    <property type="evidence" value="ECO:0007669"/>
    <property type="project" value="InterPro"/>
</dbReference>
<dbReference type="Pfam" id="PF01263">
    <property type="entry name" value="Aldose_epim"/>
    <property type="match status" value="1"/>
</dbReference>
<feature type="binding site" evidence="7">
    <location>
        <position position="251"/>
    </location>
    <ligand>
        <name>beta-D-galactose</name>
        <dbReference type="ChEBI" id="CHEBI:27667"/>
    </ligand>
</feature>
<evidence type="ECO:0000256" key="6">
    <source>
        <dbReference type="PIRSR" id="PIRSR005096-1"/>
    </source>
</evidence>
<keyword evidence="3 5" id="KW-0413">Isomerase</keyword>
<evidence type="ECO:0000256" key="2">
    <source>
        <dbReference type="ARBA" id="ARBA00006206"/>
    </source>
</evidence>
<dbReference type="OrthoDB" id="9779408at2"/>
<comment type="pathway">
    <text evidence="1 5">Carbohydrate metabolism; hexose metabolism.</text>
</comment>
<dbReference type="CDD" id="cd09019">
    <property type="entry name" value="galactose_mutarotase_like"/>
    <property type="match status" value="1"/>
</dbReference>
<dbReference type="UniPathway" id="UPA00242"/>
<evidence type="ECO:0000256" key="1">
    <source>
        <dbReference type="ARBA" id="ARBA00005028"/>
    </source>
</evidence>
<evidence type="ECO:0000313" key="9">
    <source>
        <dbReference type="EMBL" id="TKB02007.1"/>
    </source>
</evidence>
<evidence type="ECO:0000256" key="4">
    <source>
        <dbReference type="ARBA" id="ARBA00023277"/>
    </source>
</evidence>
<accession>A0A4U0ZBR7</accession>
<dbReference type="InterPro" id="IPR008183">
    <property type="entry name" value="Aldose_1/G6P_1-epimerase"/>
</dbReference>
<evidence type="ECO:0000313" key="10">
    <source>
        <dbReference type="Proteomes" id="UP000305471"/>
    </source>
</evidence>
<keyword evidence="10" id="KW-1185">Reference proteome</keyword>
<protein>
    <recommendedName>
        <fullName evidence="5">Aldose 1-epimerase</fullName>
        <ecNumber evidence="5">5.1.3.3</ecNumber>
    </recommendedName>
</protein>
<feature type="active site" description="Proton donor" evidence="6">
    <location>
        <position position="179"/>
    </location>
</feature>
<comment type="caution">
    <text evidence="9">The sequence shown here is derived from an EMBL/GenBank/DDBJ whole genome shotgun (WGS) entry which is preliminary data.</text>
</comment>
<evidence type="ECO:0000256" key="8">
    <source>
        <dbReference type="PIRSR" id="PIRSR005096-3"/>
    </source>
</evidence>
<dbReference type="Gene3D" id="2.70.98.10">
    <property type="match status" value="1"/>
</dbReference>
<gene>
    <name evidence="9" type="ORF">E5672_16035</name>
</gene>
<evidence type="ECO:0000256" key="7">
    <source>
        <dbReference type="PIRSR" id="PIRSR005096-2"/>
    </source>
</evidence>
<feature type="binding site" evidence="8">
    <location>
        <begin position="79"/>
        <end position="80"/>
    </location>
    <ligand>
        <name>beta-D-galactose</name>
        <dbReference type="ChEBI" id="CHEBI:27667"/>
    </ligand>
</feature>
<comment type="similarity">
    <text evidence="2 5">Belongs to the aldose epimerase family.</text>
</comment>
<feature type="binding site" evidence="8">
    <location>
        <begin position="179"/>
        <end position="181"/>
    </location>
    <ligand>
        <name>beta-D-galactose</name>
        <dbReference type="ChEBI" id="CHEBI:27667"/>
    </ligand>
</feature>
<dbReference type="EMBL" id="SWCO01000009">
    <property type="protein sequence ID" value="TKB02007.1"/>
    <property type="molecule type" value="Genomic_DNA"/>
</dbReference>
<dbReference type="InterPro" id="IPR047215">
    <property type="entry name" value="Galactose_mutarotase-like"/>
</dbReference>
<dbReference type="PANTHER" id="PTHR10091:SF0">
    <property type="entry name" value="GALACTOSE MUTAROTASE"/>
    <property type="match status" value="1"/>
</dbReference>
<dbReference type="NCBIfam" id="NF008277">
    <property type="entry name" value="PRK11055.1"/>
    <property type="match status" value="1"/>
</dbReference>
<dbReference type="InterPro" id="IPR011013">
    <property type="entry name" value="Gal_mutarotase_sf_dom"/>
</dbReference>
<proteinExistence type="inferred from homology"/>
<dbReference type="InterPro" id="IPR015443">
    <property type="entry name" value="Aldose_1-epimerase"/>
</dbReference>
<dbReference type="Proteomes" id="UP000305471">
    <property type="component" value="Unassembled WGS sequence"/>
</dbReference>
<name>A0A4U0ZBR7_9ALTE</name>
<dbReference type="AlphaFoldDB" id="A0A4U0ZBR7"/>
<dbReference type="EC" id="5.1.3.3" evidence="5"/>
<dbReference type="SUPFAM" id="SSF74650">
    <property type="entry name" value="Galactose mutarotase-like"/>
    <property type="match status" value="1"/>
</dbReference>
<dbReference type="PANTHER" id="PTHR10091">
    <property type="entry name" value="ALDOSE-1-EPIMERASE"/>
    <property type="match status" value="1"/>
</dbReference>
<reference evidence="9 10" key="1">
    <citation type="submission" date="2019-04" db="EMBL/GenBank/DDBJ databases">
        <title>Alteromonas portus sp. nov., an alginate lyase-excreting marine bacterium.</title>
        <authorList>
            <person name="Huang H."/>
            <person name="Mo K."/>
            <person name="Bao S."/>
        </authorList>
    </citation>
    <scope>NUCLEOTIDE SEQUENCE [LARGE SCALE GENOMIC DNA]</scope>
    <source>
        <strain evidence="9 10">HB161718</strain>
    </source>
</reference>
<dbReference type="GO" id="GO:0004034">
    <property type="term" value="F:aldose 1-epimerase activity"/>
    <property type="evidence" value="ECO:0007669"/>
    <property type="project" value="UniProtKB-EC"/>
</dbReference>
<dbReference type="InterPro" id="IPR014718">
    <property type="entry name" value="GH-type_carb-bd"/>
</dbReference>
<sequence>MKINVSTFGEVAGNAVNAFTLTNNNAMTVTLLNYGGIIKEIHFPNAKGELISCVQTFDTLQGYIDDPSYRGAIVGRFANRIGHGTFTLNDKQYRLDKNGGDHNLHGGLAGFHKKVWEAKTQESSDSASVTFSLASYDGEGGFPGNITVEACYTLNQDNELSLVITATTDKETPLSFTQHAYFTLSNEEKVGNTLLQIDAKKVTDADSTLLPTGDLLDVGNTPFDFTTLTAIKQRAEQTGSHPLFDNVGGFDHNYVLQTVSENTPQAVVKALDTGVTMELFTSLPGLQFYTGSLTEDDQLGALCLEPQHFPDAPNKPSFPNCFVKPHEKYKETIRYKFSAE</sequence>
<evidence type="ECO:0000256" key="5">
    <source>
        <dbReference type="PIRNR" id="PIRNR005096"/>
    </source>
</evidence>
<dbReference type="GO" id="GO:0006006">
    <property type="term" value="P:glucose metabolic process"/>
    <property type="evidence" value="ECO:0007669"/>
    <property type="project" value="TreeGrafter"/>
</dbReference>
<dbReference type="PIRSF" id="PIRSF005096">
    <property type="entry name" value="GALM"/>
    <property type="match status" value="1"/>
</dbReference>
<dbReference type="GO" id="GO:0033499">
    <property type="term" value="P:galactose catabolic process via UDP-galactose, Leloir pathway"/>
    <property type="evidence" value="ECO:0007669"/>
    <property type="project" value="TreeGrafter"/>
</dbReference>
<feature type="active site" description="Proton acceptor" evidence="6">
    <location>
        <position position="305"/>
    </location>
</feature>
<comment type="catalytic activity">
    <reaction evidence="5">
        <text>alpha-D-glucose = beta-D-glucose</text>
        <dbReference type="Rhea" id="RHEA:10264"/>
        <dbReference type="ChEBI" id="CHEBI:15903"/>
        <dbReference type="ChEBI" id="CHEBI:17925"/>
        <dbReference type="EC" id="5.1.3.3"/>
    </reaction>
</comment>
<organism evidence="9 10">
    <name type="scientific">Alteromonas portus</name>
    <dbReference type="NCBI Taxonomy" id="2565549"/>
    <lineage>
        <taxon>Bacteria</taxon>
        <taxon>Pseudomonadati</taxon>
        <taxon>Pseudomonadota</taxon>
        <taxon>Gammaproteobacteria</taxon>
        <taxon>Alteromonadales</taxon>
        <taxon>Alteromonadaceae</taxon>
        <taxon>Alteromonas/Salinimonas group</taxon>
        <taxon>Alteromonas</taxon>
    </lineage>
</organism>
<dbReference type="RefSeq" id="WP_136783130.1">
    <property type="nucleotide sequence ID" value="NZ_SWCO01000009.1"/>
</dbReference>